<proteinExistence type="predicted"/>
<name>A0ABW7SKC9_9ACTN</name>
<evidence type="ECO:0000256" key="1">
    <source>
        <dbReference type="SAM" id="MobiDB-lite"/>
    </source>
</evidence>
<keyword evidence="3" id="KW-1185">Reference proteome</keyword>
<evidence type="ECO:0000313" key="2">
    <source>
        <dbReference type="EMBL" id="MFI0794148.1"/>
    </source>
</evidence>
<protein>
    <submittedName>
        <fullName evidence="2">Uncharacterized protein</fullName>
    </submittedName>
</protein>
<evidence type="ECO:0000313" key="3">
    <source>
        <dbReference type="Proteomes" id="UP001611075"/>
    </source>
</evidence>
<accession>A0ABW7SKC9</accession>
<sequence length="127" mass="14930">MTARRLPLLIRAAWHTLEWHRHRRCSACCLSGWCPLVQVAKTRITAWRRFSPVQFIRPIMFRLIKVRTDLITYDGWTWIEGYELDAKGDAVARRELFVLREGIRRMNRPTGPTPAQHGRRPGNQRPG</sequence>
<gene>
    <name evidence="2" type="ORF">ACH4OY_15900</name>
</gene>
<dbReference type="Proteomes" id="UP001611075">
    <property type="component" value="Unassembled WGS sequence"/>
</dbReference>
<comment type="caution">
    <text evidence="2">The sequence shown here is derived from an EMBL/GenBank/DDBJ whole genome shotgun (WGS) entry which is preliminary data.</text>
</comment>
<reference evidence="2 3" key="1">
    <citation type="submission" date="2024-10" db="EMBL/GenBank/DDBJ databases">
        <title>The Natural Products Discovery Center: Release of the First 8490 Sequenced Strains for Exploring Actinobacteria Biosynthetic Diversity.</title>
        <authorList>
            <person name="Kalkreuter E."/>
            <person name="Kautsar S.A."/>
            <person name="Yang D."/>
            <person name="Bader C.D."/>
            <person name="Teijaro C.N."/>
            <person name="Fluegel L."/>
            <person name="Davis C.M."/>
            <person name="Simpson J.R."/>
            <person name="Lauterbach L."/>
            <person name="Steele A.D."/>
            <person name="Gui C."/>
            <person name="Meng S."/>
            <person name="Li G."/>
            <person name="Viehrig K."/>
            <person name="Ye F."/>
            <person name="Su P."/>
            <person name="Kiefer A.F."/>
            <person name="Nichols A."/>
            <person name="Cepeda A.J."/>
            <person name="Yan W."/>
            <person name="Fan B."/>
            <person name="Jiang Y."/>
            <person name="Adhikari A."/>
            <person name="Zheng C.-J."/>
            <person name="Schuster L."/>
            <person name="Cowan T.M."/>
            <person name="Smanski M.J."/>
            <person name="Chevrette M.G."/>
            <person name="De Carvalho L.P.S."/>
            <person name="Shen B."/>
        </authorList>
    </citation>
    <scope>NUCLEOTIDE SEQUENCE [LARGE SCALE GENOMIC DNA]</scope>
    <source>
        <strain evidence="2 3">NPDC021253</strain>
    </source>
</reference>
<feature type="compositionally biased region" description="Basic residues" evidence="1">
    <location>
        <begin position="117"/>
        <end position="127"/>
    </location>
</feature>
<dbReference type="EMBL" id="JBIRPU010000009">
    <property type="protein sequence ID" value="MFI0794148.1"/>
    <property type="molecule type" value="Genomic_DNA"/>
</dbReference>
<organism evidence="2 3">
    <name type="scientific">Micromonospora rubida</name>
    <dbReference type="NCBI Taxonomy" id="2697657"/>
    <lineage>
        <taxon>Bacteria</taxon>
        <taxon>Bacillati</taxon>
        <taxon>Actinomycetota</taxon>
        <taxon>Actinomycetes</taxon>
        <taxon>Micromonosporales</taxon>
        <taxon>Micromonosporaceae</taxon>
        <taxon>Micromonospora</taxon>
    </lineage>
</organism>
<dbReference type="RefSeq" id="WP_396680189.1">
    <property type="nucleotide sequence ID" value="NZ_JBIRPU010000009.1"/>
</dbReference>
<feature type="region of interest" description="Disordered" evidence="1">
    <location>
        <begin position="104"/>
        <end position="127"/>
    </location>
</feature>